<evidence type="ECO:0008006" key="4">
    <source>
        <dbReference type="Google" id="ProtNLM"/>
    </source>
</evidence>
<dbReference type="RefSeq" id="WP_087714909.1">
    <property type="nucleotide sequence ID" value="NZ_MWPH01000002.1"/>
</dbReference>
<name>A0A202EA75_9EURY</name>
<dbReference type="AlphaFoldDB" id="A0A202EA75"/>
<dbReference type="Proteomes" id="UP000196084">
    <property type="component" value="Unassembled WGS sequence"/>
</dbReference>
<comment type="caution">
    <text evidence="2">The sequence shown here is derived from an EMBL/GenBank/DDBJ whole genome shotgun (WGS) entry which is preliminary data.</text>
</comment>
<protein>
    <recommendedName>
        <fullName evidence="4">ParB/Sulfiredoxin domain-containing protein</fullName>
    </recommendedName>
</protein>
<dbReference type="EMBL" id="MWPH01000002">
    <property type="protein sequence ID" value="OVE85151.1"/>
    <property type="molecule type" value="Genomic_DNA"/>
</dbReference>
<proteinExistence type="predicted"/>
<sequence length="280" mass="32132">MAGLITTAAAVRREEGTWSLIKKGIHRTTFNHALLGISPGLALGTWDRWHSVRNRYHQLRRRRAPERYTDADPNKRFTVSPDAITYRFASDEDTVVDRDHYRGLVSDGSWDRNRVRITDRTFYRSIAAVYDQGHDWAETPWYQDALEAIDSGGRKWGCGSRAELGEQCAHVDRLYAAMDDHGYISQRDLVAQGLDQFPLRDPVLSIGRDGELLHFNDGNHRLALSKLLEVDEITVRIGIRHAEWQRLRNTLRETGPESLDPAERTHLEHPDLADLLEDSR</sequence>
<reference evidence="2 3" key="1">
    <citation type="submission" date="2017-02" db="EMBL/GenBank/DDBJ databases">
        <title>Natronthermophilus aegyptiacus gen. nov.,sp. nov., an aerobic, extremely halophilic alkalithermophilic archaeon isolated from the athalassohaline Wadi An Natrun, Egypt.</title>
        <authorList>
            <person name="Zhao B."/>
        </authorList>
    </citation>
    <scope>NUCLEOTIDE SEQUENCE [LARGE SCALE GENOMIC DNA]</scope>
    <source>
        <strain evidence="2 3">CGMCC 1.3597</strain>
    </source>
</reference>
<evidence type="ECO:0000313" key="2">
    <source>
        <dbReference type="EMBL" id="OVE85151.1"/>
    </source>
</evidence>
<evidence type="ECO:0000313" key="3">
    <source>
        <dbReference type="Proteomes" id="UP000196084"/>
    </source>
</evidence>
<dbReference type="OrthoDB" id="197906at2157"/>
<keyword evidence="3" id="KW-1185">Reference proteome</keyword>
<organism evidence="2 3">
    <name type="scientific">Natronolimnobius baerhuensis</name>
    <dbReference type="NCBI Taxonomy" id="253108"/>
    <lineage>
        <taxon>Archaea</taxon>
        <taxon>Methanobacteriati</taxon>
        <taxon>Methanobacteriota</taxon>
        <taxon>Stenosarchaea group</taxon>
        <taxon>Halobacteria</taxon>
        <taxon>Halobacteriales</taxon>
        <taxon>Natrialbaceae</taxon>
        <taxon>Natronolimnobius</taxon>
    </lineage>
</organism>
<evidence type="ECO:0000256" key="1">
    <source>
        <dbReference type="SAM" id="MobiDB-lite"/>
    </source>
</evidence>
<feature type="region of interest" description="Disordered" evidence="1">
    <location>
        <begin position="254"/>
        <end position="280"/>
    </location>
</feature>
<accession>A0A202EA75</accession>
<gene>
    <name evidence="2" type="ORF">B2G88_12480</name>
</gene>